<name>A0A9D1YMU3_9FIRM</name>
<keyword evidence="1" id="KW-0238">DNA-binding</keyword>
<accession>A0A9D1YMU3</accession>
<evidence type="ECO:0000256" key="1">
    <source>
        <dbReference type="ARBA" id="ARBA00023125"/>
    </source>
</evidence>
<gene>
    <name evidence="3" type="ORF">H9831_02625</name>
</gene>
<reference evidence="3" key="1">
    <citation type="journal article" date="2021" name="PeerJ">
        <title>Extensive microbial diversity within the chicken gut microbiome revealed by metagenomics and culture.</title>
        <authorList>
            <person name="Gilroy R."/>
            <person name="Ravi A."/>
            <person name="Getino M."/>
            <person name="Pursley I."/>
            <person name="Horton D.L."/>
            <person name="Alikhan N.F."/>
            <person name="Baker D."/>
            <person name="Gharbi K."/>
            <person name="Hall N."/>
            <person name="Watson M."/>
            <person name="Adriaenssens E.M."/>
            <person name="Foster-Nyarko E."/>
            <person name="Jarju S."/>
            <person name="Secka A."/>
            <person name="Antonio M."/>
            <person name="Oren A."/>
            <person name="Chaudhuri R.R."/>
            <person name="La Ragione R."/>
            <person name="Hildebrand F."/>
            <person name="Pallen M.J."/>
        </authorList>
    </citation>
    <scope>NUCLEOTIDE SEQUENCE</scope>
    <source>
        <strain evidence="3">ChiSxjej3B15-24422</strain>
    </source>
</reference>
<dbReference type="PANTHER" id="PTHR33221">
    <property type="entry name" value="WINGED HELIX-TURN-HELIX TRANSCRIPTIONAL REGULATOR, RRF2 FAMILY"/>
    <property type="match status" value="1"/>
</dbReference>
<dbReference type="AlphaFoldDB" id="A0A9D1YMU3"/>
<dbReference type="GO" id="GO:0003677">
    <property type="term" value="F:DNA binding"/>
    <property type="evidence" value="ECO:0007669"/>
    <property type="project" value="UniProtKB-KW"/>
</dbReference>
<proteinExistence type="predicted"/>
<dbReference type="InterPro" id="IPR036388">
    <property type="entry name" value="WH-like_DNA-bd_sf"/>
</dbReference>
<dbReference type="InterPro" id="IPR036390">
    <property type="entry name" value="WH_DNA-bd_sf"/>
</dbReference>
<dbReference type="InterPro" id="IPR000944">
    <property type="entry name" value="Tscrpt_reg_Rrf2"/>
</dbReference>
<dbReference type="Pfam" id="PF02082">
    <property type="entry name" value="Rrf2"/>
    <property type="match status" value="1"/>
</dbReference>
<comment type="caution">
    <text evidence="3">The sequence shown here is derived from an EMBL/GenBank/DDBJ whole genome shotgun (WGS) entry which is preliminary data.</text>
</comment>
<dbReference type="Proteomes" id="UP000824007">
    <property type="component" value="Unassembled WGS sequence"/>
</dbReference>
<dbReference type="GO" id="GO:0003700">
    <property type="term" value="F:DNA-binding transcription factor activity"/>
    <property type="evidence" value="ECO:0007669"/>
    <property type="project" value="TreeGrafter"/>
</dbReference>
<dbReference type="EMBL" id="DXDD01000036">
    <property type="protein sequence ID" value="HIY59566.1"/>
    <property type="molecule type" value="Genomic_DNA"/>
</dbReference>
<protein>
    <submittedName>
        <fullName evidence="3">Rrf2 family transcriptional regulator</fullName>
    </submittedName>
</protein>
<sequence length="162" mass="17768">MRISTKGRYAVRVMLDLALYGRKEYVKARQIAERQGISEKYLEQIIAVLNRAGFVRSVRGAQGGYCLAGNPEDYTVGQILRLTEGSLSPAPCLEECGEDGGCGRQSFCEAAGVWRQLADAVNGVVDHVTIADLVRRHMENAPDRPEEAGADARKEKREGEGK</sequence>
<reference evidence="3" key="2">
    <citation type="submission" date="2021-04" db="EMBL/GenBank/DDBJ databases">
        <authorList>
            <person name="Gilroy R."/>
        </authorList>
    </citation>
    <scope>NUCLEOTIDE SEQUENCE</scope>
    <source>
        <strain evidence="3">ChiSxjej3B15-24422</strain>
    </source>
</reference>
<organism evidence="3 4">
    <name type="scientific">Candidatus Eisenbergiella pullistercoris</name>
    <dbReference type="NCBI Taxonomy" id="2838555"/>
    <lineage>
        <taxon>Bacteria</taxon>
        <taxon>Bacillati</taxon>
        <taxon>Bacillota</taxon>
        <taxon>Clostridia</taxon>
        <taxon>Lachnospirales</taxon>
        <taxon>Lachnospiraceae</taxon>
        <taxon>Eisenbergiella</taxon>
    </lineage>
</organism>
<evidence type="ECO:0000256" key="2">
    <source>
        <dbReference type="SAM" id="MobiDB-lite"/>
    </source>
</evidence>
<dbReference type="PANTHER" id="PTHR33221:SF5">
    <property type="entry name" value="HTH-TYPE TRANSCRIPTIONAL REGULATOR ISCR"/>
    <property type="match status" value="1"/>
</dbReference>
<dbReference type="PROSITE" id="PS51197">
    <property type="entry name" value="HTH_RRF2_2"/>
    <property type="match status" value="1"/>
</dbReference>
<dbReference type="GO" id="GO:0005829">
    <property type="term" value="C:cytosol"/>
    <property type="evidence" value="ECO:0007669"/>
    <property type="project" value="TreeGrafter"/>
</dbReference>
<dbReference type="NCBIfam" id="TIGR00738">
    <property type="entry name" value="rrf2_super"/>
    <property type="match status" value="1"/>
</dbReference>
<dbReference type="Gene3D" id="1.10.10.10">
    <property type="entry name" value="Winged helix-like DNA-binding domain superfamily/Winged helix DNA-binding domain"/>
    <property type="match status" value="1"/>
</dbReference>
<feature type="region of interest" description="Disordered" evidence="2">
    <location>
        <begin position="139"/>
        <end position="162"/>
    </location>
</feature>
<evidence type="ECO:0000313" key="3">
    <source>
        <dbReference type="EMBL" id="HIY59566.1"/>
    </source>
</evidence>
<dbReference type="SUPFAM" id="SSF46785">
    <property type="entry name" value="Winged helix' DNA-binding domain"/>
    <property type="match status" value="1"/>
</dbReference>
<evidence type="ECO:0000313" key="4">
    <source>
        <dbReference type="Proteomes" id="UP000824007"/>
    </source>
</evidence>